<evidence type="ECO:0000259" key="4">
    <source>
        <dbReference type="PROSITE" id="PS50932"/>
    </source>
</evidence>
<dbReference type="Pfam" id="PF00356">
    <property type="entry name" value="LacI"/>
    <property type="match status" value="1"/>
</dbReference>
<dbReference type="SUPFAM" id="SSF47413">
    <property type="entry name" value="lambda repressor-like DNA-binding domains"/>
    <property type="match status" value="1"/>
</dbReference>
<evidence type="ECO:0000256" key="3">
    <source>
        <dbReference type="ARBA" id="ARBA00023163"/>
    </source>
</evidence>
<keyword evidence="1" id="KW-0805">Transcription regulation</keyword>
<dbReference type="Gene3D" id="3.40.50.2300">
    <property type="match status" value="2"/>
</dbReference>
<proteinExistence type="predicted"/>
<dbReference type="PANTHER" id="PTHR30146:SF155">
    <property type="entry name" value="ALANINE RACEMASE"/>
    <property type="match status" value="1"/>
</dbReference>
<feature type="domain" description="HTH lacI-type" evidence="4">
    <location>
        <begin position="10"/>
        <end position="63"/>
    </location>
</feature>
<evidence type="ECO:0000313" key="6">
    <source>
        <dbReference type="Proteomes" id="UP000516117"/>
    </source>
</evidence>
<evidence type="ECO:0000256" key="1">
    <source>
        <dbReference type="ARBA" id="ARBA00023015"/>
    </source>
</evidence>
<keyword evidence="6" id="KW-1185">Reference proteome</keyword>
<dbReference type="PANTHER" id="PTHR30146">
    <property type="entry name" value="LACI-RELATED TRANSCRIPTIONAL REPRESSOR"/>
    <property type="match status" value="1"/>
</dbReference>
<dbReference type="PROSITE" id="PS50932">
    <property type="entry name" value="HTH_LACI_2"/>
    <property type="match status" value="1"/>
</dbReference>
<dbReference type="Pfam" id="PF13377">
    <property type="entry name" value="Peripla_BP_3"/>
    <property type="match status" value="1"/>
</dbReference>
<dbReference type="SMART" id="SM00354">
    <property type="entry name" value="HTH_LACI"/>
    <property type="match status" value="1"/>
</dbReference>
<dbReference type="AlphaFoldDB" id="A0A7H0H6W0"/>
<organism evidence="5 6">
    <name type="scientific">Tessaracoccus defluvii</name>
    <dbReference type="NCBI Taxonomy" id="1285901"/>
    <lineage>
        <taxon>Bacteria</taxon>
        <taxon>Bacillati</taxon>
        <taxon>Actinomycetota</taxon>
        <taxon>Actinomycetes</taxon>
        <taxon>Propionibacteriales</taxon>
        <taxon>Propionibacteriaceae</taxon>
        <taxon>Tessaracoccus</taxon>
    </lineage>
</organism>
<protein>
    <submittedName>
        <fullName evidence="5">LacI family DNA-binding transcriptional regulator</fullName>
    </submittedName>
</protein>
<dbReference type="Proteomes" id="UP000516117">
    <property type="component" value="Chromosome"/>
</dbReference>
<dbReference type="EMBL" id="CP060789">
    <property type="protein sequence ID" value="QNP56276.1"/>
    <property type="molecule type" value="Genomic_DNA"/>
</dbReference>
<accession>A0A7H0H6W0</accession>
<sequence>MPQAQHKRHTIYEVAAAAGVSIATVSRVISRPEVVAASTRTRVLAAIDALNYVPDGAARSLAARQNEAVAVALPELNGPYYAELLSGFESAASEIGASIVLTLTRGKPSVDAELRRLAGRVDALAIHSGTGVSAATLESLHRKVPVVVVAGPRHPHITTLSTENVESASRLTGHLIDTHQRRQLLFVGDPTAADDIAGRYLGFRAAHASRGLTAPEPLRCEAVEAEGRRVAAFLAAGELTADGLVCANDELALALVHELSRSGLDVPGRISVTGWDDMMAARYLTPGLSTVRQPVRDLGELVVNHISHLLGHREEPVAPRRLATSVILRQSCGCS</sequence>
<dbReference type="SUPFAM" id="SSF53822">
    <property type="entry name" value="Periplasmic binding protein-like I"/>
    <property type="match status" value="1"/>
</dbReference>
<keyword evidence="2 5" id="KW-0238">DNA-binding</keyword>
<dbReference type="CDD" id="cd01392">
    <property type="entry name" value="HTH_LacI"/>
    <property type="match status" value="1"/>
</dbReference>
<dbReference type="GO" id="GO:0000976">
    <property type="term" value="F:transcription cis-regulatory region binding"/>
    <property type="evidence" value="ECO:0007669"/>
    <property type="project" value="TreeGrafter"/>
</dbReference>
<gene>
    <name evidence="5" type="ORF">H9L22_02005</name>
</gene>
<evidence type="ECO:0000313" key="5">
    <source>
        <dbReference type="EMBL" id="QNP56276.1"/>
    </source>
</evidence>
<dbReference type="KEGG" id="tdf:H9L22_02005"/>
<evidence type="ECO:0000256" key="2">
    <source>
        <dbReference type="ARBA" id="ARBA00023125"/>
    </source>
</evidence>
<dbReference type="RefSeq" id="WP_187721388.1">
    <property type="nucleotide sequence ID" value="NZ_BAABBL010000001.1"/>
</dbReference>
<dbReference type="Gene3D" id="1.10.260.40">
    <property type="entry name" value="lambda repressor-like DNA-binding domains"/>
    <property type="match status" value="1"/>
</dbReference>
<dbReference type="GO" id="GO:0003700">
    <property type="term" value="F:DNA-binding transcription factor activity"/>
    <property type="evidence" value="ECO:0007669"/>
    <property type="project" value="TreeGrafter"/>
</dbReference>
<reference evidence="5 6" key="1">
    <citation type="submission" date="2020-08" db="EMBL/GenBank/DDBJ databases">
        <title>Genome sequence of Tessaracoccus defluvii JCM 17540T.</title>
        <authorList>
            <person name="Hyun D.-W."/>
            <person name="Bae J.-W."/>
        </authorList>
    </citation>
    <scope>NUCLEOTIDE SEQUENCE [LARGE SCALE GENOMIC DNA]</scope>
    <source>
        <strain evidence="5 6">JCM 17540</strain>
    </source>
</reference>
<dbReference type="InterPro" id="IPR028082">
    <property type="entry name" value="Peripla_BP_I"/>
</dbReference>
<dbReference type="CDD" id="cd06267">
    <property type="entry name" value="PBP1_LacI_sugar_binding-like"/>
    <property type="match status" value="1"/>
</dbReference>
<keyword evidence="3" id="KW-0804">Transcription</keyword>
<name>A0A7H0H6W0_9ACTN</name>
<dbReference type="InterPro" id="IPR046335">
    <property type="entry name" value="LacI/GalR-like_sensor"/>
</dbReference>
<dbReference type="InterPro" id="IPR000843">
    <property type="entry name" value="HTH_LacI"/>
</dbReference>
<dbReference type="PROSITE" id="PS00356">
    <property type="entry name" value="HTH_LACI_1"/>
    <property type="match status" value="1"/>
</dbReference>
<dbReference type="InterPro" id="IPR010982">
    <property type="entry name" value="Lambda_DNA-bd_dom_sf"/>
</dbReference>